<dbReference type="PROSITE" id="PS51898">
    <property type="entry name" value="TYR_RECOMBINASE"/>
    <property type="match status" value="1"/>
</dbReference>
<dbReference type="OrthoDB" id="9788852at2"/>
<accession>M1WN72</accession>
<dbReference type="HOGENOM" id="CLU_2381487_0_0_7"/>
<evidence type="ECO:0000313" key="4">
    <source>
        <dbReference type="Proteomes" id="UP000011724"/>
    </source>
</evidence>
<keyword evidence="1" id="KW-0233">DNA recombination</keyword>
<keyword evidence="4" id="KW-1185">Reference proteome</keyword>
<sequence length="94" mass="10470">MALFTLGINTNLRASDLLRITICRIRDLEAGDELVLNEKKTGKERRITLNKTVITALCRYLGEVDLGDTTPLFQSQRGNGQALTVPSVNRLVKQ</sequence>
<dbReference type="InterPro" id="IPR013762">
    <property type="entry name" value="Integrase-like_cat_sf"/>
</dbReference>
<evidence type="ECO:0000256" key="1">
    <source>
        <dbReference type="ARBA" id="ARBA00023172"/>
    </source>
</evidence>
<dbReference type="KEGG" id="dpi:BN4_10139"/>
<reference evidence="4" key="2">
    <citation type="journal article" date="2013" name="Stand. Genomic Sci.">
        <title>Complete genome sequence of Desulfocapsa sulfexigens, a marine deltaproteobacterium specialized in disproportionating inorganic sulfur compounds.</title>
        <authorList>
            <person name="Finster K.W."/>
            <person name="Kjeldsen K.U."/>
            <person name="Kube M."/>
            <person name="Reinhardt R."/>
            <person name="Mussmann M."/>
            <person name="Amann R."/>
            <person name="Schreiber L."/>
        </authorList>
    </citation>
    <scope>NUCLEOTIDE SEQUENCE [LARGE SCALE GENOMIC DNA]</scope>
    <source>
        <strain evidence="4">DSM 10523 / SB164P1</strain>
    </source>
</reference>
<organism evidence="3 4">
    <name type="scientific">Pseudodesulfovibrio piezophilus (strain DSM 21447 / JCM 15486 / C1TLV30)</name>
    <name type="common">Desulfovibrio piezophilus</name>
    <dbReference type="NCBI Taxonomy" id="1322246"/>
    <lineage>
        <taxon>Bacteria</taxon>
        <taxon>Pseudomonadati</taxon>
        <taxon>Thermodesulfobacteriota</taxon>
        <taxon>Desulfovibrionia</taxon>
        <taxon>Desulfovibrionales</taxon>
        <taxon>Desulfovibrionaceae</taxon>
    </lineage>
</organism>
<protein>
    <submittedName>
        <fullName evidence="3">Integrase family protein</fullName>
    </submittedName>
</protein>
<dbReference type="Gene3D" id="1.10.443.10">
    <property type="entry name" value="Intergrase catalytic core"/>
    <property type="match status" value="1"/>
</dbReference>
<dbReference type="SUPFAM" id="SSF56349">
    <property type="entry name" value="DNA breaking-rejoining enzymes"/>
    <property type="match status" value="1"/>
</dbReference>
<dbReference type="GO" id="GO:0003677">
    <property type="term" value="F:DNA binding"/>
    <property type="evidence" value="ECO:0007669"/>
    <property type="project" value="InterPro"/>
</dbReference>
<reference evidence="3 4" key="1">
    <citation type="journal article" date="2013" name="PLoS ONE">
        <title>The first genomic and proteomic characterization of a deep-sea sulfate reducer: insights into the piezophilic lifestyle of Desulfovibrio piezophilus.</title>
        <authorList>
            <person name="Pradel N."/>
            <person name="Ji B."/>
            <person name="Gimenez G."/>
            <person name="Talla E."/>
            <person name="Lenoble P."/>
            <person name="Garel M."/>
            <person name="Tamburini C."/>
            <person name="Fourquet P."/>
            <person name="Lebrun R."/>
            <person name="Bertin P."/>
            <person name="Denis Y."/>
            <person name="Pophillat M."/>
            <person name="Barbe V."/>
            <person name="Ollivier B."/>
            <person name="Dolla A."/>
        </authorList>
    </citation>
    <scope>NUCLEOTIDE SEQUENCE [LARGE SCALE GENOMIC DNA]</scope>
    <source>
        <strain evidence="4">DSM 10523 / SB164P1</strain>
    </source>
</reference>
<name>M1WN72_PSEP2</name>
<dbReference type="Proteomes" id="UP000011724">
    <property type="component" value="Chromosome"/>
</dbReference>
<proteinExistence type="predicted"/>
<dbReference type="AlphaFoldDB" id="M1WN72"/>
<evidence type="ECO:0000313" key="3">
    <source>
        <dbReference type="EMBL" id="CCH47379.1"/>
    </source>
</evidence>
<dbReference type="EMBL" id="FO203427">
    <property type="protein sequence ID" value="CCH47379.1"/>
    <property type="molecule type" value="Genomic_DNA"/>
</dbReference>
<feature type="domain" description="Tyr recombinase" evidence="2">
    <location>
        <begin position="1"/>
        <end position="94"/>
    </location>
</feature>
<evidence type="ECO:0000259" key="2">
    <source>
        <dbReference type="PROSITE" id="PS51898"/>
    </source>
</evidence>
<dbReference type="eggNOG" id="COG0582">
    <property type="taxonomic scope" value="Bacteria"/>
</dbReference>
<dbReference type="GO" id="GO:0006310">
    <property type="term" value="P:DNA recombination"/>
    <property type="evidence" value="ECO:0007669"/>
    <property type="project" value="UniProtKB-KW"/>
</dbReference>
<dbReference type="InterPro" id="IPR002104">
    <property type="entry name" value="Integrase_catalytic"/>
</dbReference>
<dbReference type="STRING" id="1322246.BN4_10139"/>
<gene>
    <name evidence="3" type="ordered locus">BN4_10139</name>
</gene>
<dbReference type="GO" id="GO:0015074">
    <property type="term" value="P:DNA integration"/>
    <property type="evidence" value="ECO:0007669"/>
    <property type="project" value="InterPro"/>
</dbReference>
<dbReference type="InterPro" id="IPR011010">
    <property type="entry name" value="DNA_brk_join_enz"/>
</dbReference>